<keyword evidence="2" id="KW-1185">Reference proteome</keyword>
<dbReference type="Gene3D" id="3.40.50.150">
    <property type="entry name" value="Vaccinia Virus protein VP39"/>
    <property type="match status" value="1"/>
</dbReference>
<evidence type="ECO:0000313" key="1">
    <source>
        <dbReference type="EMBL" id="BDG71861.1"/>
    </source>
</evidence>
<name>A0ABN6P081_9PROT</name>
<dbReference type="Proteomes" id="UP000831327">
    <property type="component" value="Chromosome"/>
</dbReference>
<proteinExistence type="predicted"/>
<dbReference type="Pfam" id="PF13578">
    <property type="entry name" value="Methyltransf_24"/>
    <property type="match status" value="1"/>
</dbReference>
<organism evidence="1 2">
    <name type="scientific">Roseomonas fluvialis</name>
    <dbReference type="NCBI Taxonomy" id="1750527"/>
    <lineage>
        <taxon>Bacteria</taxon>
        <taxon>Pseudomonadati</taxon>
        <taxon>Pseudomonadota</taxon>
        <taxon>Alphaproteobacteria</taxon>
        <taxon>Acetobacterales</taxon>
        <taxon>Roseomonadaceae</taxon>
        <taxon>Roseomonas</taxon>
    </lineage>
</organism>
<gene>
    <name evidence="1" type="ORF">Rmf_17900</name>
</gene>
<evidence type="ECO:0000313" key="2">
    <source>
        <dbReference type="Proteomes" id="UP000831327"/>
    </source>
</evidence>
<protein>
    <recommendedName>
        <fullName evidence="3">Class I SAM-dependent methyltransferase</fullName>
    </recommendedName>
</protein>
<accession>A0ABN6P081</accession>
<dbReference type="SUPFAM" id="SSF53335">
    <property type="entry name" value="S-adenosyl-L-methionine-dependent methyltransferases"/>
    <property type="match status" value="1"/>
</dbReference>
<dbReference type="EMBL" id="AP025637">
    <property type="protein sequence ID" value="BDG71861.1"/>
    <property type="molecule type" value="Genomic_DNA"/>
</dbReference>
<evidence type="ECO:0008006" key="3">
    <source>
        <dbReference type="Google" id="ProtNLM"/>
    </source>
</evidence>
<dbReference type="InterPro" id="IPR029063">
    <property type="entry name" value="SAM-dependent_MTases_sf"/>
</dbReference>
<reference evidence="1 2" key="1">
    <citation type="journal article" date="2016" name="Microbes Environ.">
        <title>Phylogenetically diverse aerobic anoxygenic phototrophic bacteria isolated from epilithic biofilms in Tama river, Japan.</title>
        <authorList>
            <person name="Hirose S."/>
            <person name="Matsuura K."/>
            <person name="Haruta S."/>
        </authorList>
    </citation>
    <scope>NUCLEOTIDE SEQUENCE [LARGE SCALE GENOMIC DNA]</scope>
    <source>
        <strain evidence="1 2">S08</strain>
    </source>
</reference>
<sequence>MHAVRGFLTQGSGFAFLTLLEVQRRDGIRGPIAEVGTFQGMSLVGFGLGALADESVLGVDLFVVGGEDFEASVRSNWTKAGLADARLRLHRGSSTDLGAAAWSELLGAPARLVHVDGEHTRGAAAHDVALAASCLAPGGVIVVDDVLHAWYPDITLSVAAFLKAKPEFRAFAIIDREADLMRGGAKMLLARRDDVPR</sequence>
<dbReference type="RefSeq" id="WP_244459089.1">
    <property type="nucleotide sequence ID" value="NZ_AP025637.1"/>
</dbReference>